<dbReference type="InterPro" id="IPR007627">
    <property type="entry name" value="RNA_pol_sigma70_r2"/>
</dbReference>
<accession>A0A5R8NYF9</accession>
<comment type="caution">
    <text evidence="2">The sequence shown here is derived from an EMBL/GenBank/DDBJ whole genome shotgun (WGS) entry which is preliminary data.</text>
</comment>
<dbReference type="AlphaFoldDB" id="A0A5R8NYF9"/>
<dbReference type="GO" id="GO:0006352">
    <property type="term" value="P:DNA-templated transcription initiation"/>
    <property type="evidence" value="ECO:0007669"/>
    <property type="project" value="InterPro"/>
</dbReference>
<reference evidence="2 3" key="1">
    <citation type="submission" date="2019-05" db="EMBL/GenBank/DDBJ databases">
        <title>Genomes sequences of two Nocardia cyriacigeorgica environmental isolates, type strains Nocardia asteroides ATCC 19247 and Nocardia cyriacigeorgica DSM 44484.</title>
        <authorList>
            <person name="Vautrin F."/>
            <person name="Bergeron E."/>
            <person name="Dubost A."/>
            <person name="Abrouk D."/>
            <person name="Rodriguez Nava V."/>
            <person name="Pujic P."/>
        </authorList>
    </citation>
    <scope>NUCLEOTIDE SEQUENCE [LARGE SCALE GENOMIC DNA]</scope>
    <source>
        <strain evidence="2 3">EML 446</strain>
    </source>
</reference>
<dbReference type="SUPFAM" id="SSF54427">
    <property type="entry name" value="NTF2-like"/>
    <property type="match status" value="1"/>
</dbReference>
<protein>
    <submittedName>
        <fullName evidence="2">Sigma-70 family RNA polymerase sigma factor</fullName>
    </submittedName>
</protein>
<dbReference type="SUPFAM" id="SSF88659">
    <property type="entry name" value="Sigma3 and sigma4 domains of RNA polymerase sigma factors"/>
    <property type="match status" value="1"/>
</dbReference>
<dbReference type="NCBIfam" id="TIGR02937">
    <property type="entry name" value="sigma70-ECF"/>
    <property type="match status" value="1"/>
</dbReference>
<sequence length="287" mass="31143">MNGNDVLVQRFEQHRSHLRAVAYRMLGSLSEADDAVQTTWLKAAGADTSGVANLAGWLTTVVGRVCLDMLRSREARREDSLDELGTELGTRTGADPEQEAVLADSVGTALLVVLDRLSPMERITFVLHDLFSVPFADIAPIVDRSPATTQRIASRARTRVRGNAESSSDDRMRRYRAVEVFLGAAQNGEFEALLAMLDPDATYRTDEAARLLGAGMDLEGSRAIAEAFCGKAQPARVIFLDGEPGLVLAPRGTLMLVMIVSFASERIIGIDAVADRDRLSRMALTVP</sequence>
<evidence type="ECO:0000259" key="1">
    <source>
        <dbReference type="Pfam" id="PF04542"/>
    </source>
</evidence>
<organism evidence="2 3">
    <name type="scientific">Nocardia cyriacigeorgica</name>
    <dbReference type="NCBI Taxonomy" id="135487"/>
    <lineage>
        <taxon>Bacteria</taxon>
        <taxon>Bacillati</taxon>
        <taxon>Actinomycetota</taxon>
        <taxon>Actinomycetes</taxon>
        <taxon>Mycobacteriales</taxon>
        <taxon>Nocardiaceae</taxon>
        <taxon>Nocardia</taxon>
    </lineage>
</organism>
<dbReference type="InterPro" id="IPR036388">
    <property type="entry name" value="WH-like_DNA-bd_sf"/>
</dbReference>
<dbReference type="InterPro" id="IPR032710">
    <property type="entry name" value="NTF2-like_dom_sf"/>
</dbReference>
<feature type="domain" description="RNA polymerase sigma-70 region 2" evidence="1">
    <location>
        <begin position="11"/>
        <end position="74"/>
    </location>
</feature>
<evidence type="ECO:0000313" key="3">
    <source>
        <dbReference type="Proteomes" id="UP000306378"/>
    </source>
</evidence>
<dbReference type="RefSeq" id="WP_138446815.1">
    <property type="nucleotide sequence ID" value="NZ_VBUT01000002.1"/>
</dbReference>
<dbReference type="Pfam" id="PF04542">
    <property type="entry name" value="Sigma70_r2"/>
    <property type="match status" value="1"/>
</dbReference>
<dbReference type="Gene3D" id="1.10.10.10">
    <property type="entry name" value="Winged helix-like DNA-binding domain superfamily/Winged helix DNA-binding domain"/>
    <property type="match status" value="1"/>
</dbReference>
<dbReference type="Proteomes" id="UP000306378">
    <property type="component" value="Unassembled WGS sequence"/>
</dbReference>
<dbReference type="GO" id="GO:0016987">
    <property type="term" value="F:sigma factor activity"/>
    <property type="evidence" value="ECO:0007669"/>
    <property type="project" value="TreeGrafter"/>
</dbReference>
<evidence type="ECO:0000313" key="2">
    <source>
        <dbReference type="EMBL" id="TLF81190.1"/>
    </source>
</evidence>
<dbReference type="PANTHER" id="PTHR30173">
    <property type="entry name" value="SIGMA 19 FACTOR"/>
    <property type="match status" value="1"/>
</dbReference>
<dbReference type="InterPro" id="IPR013324">
    <property type="entry name" value="RNA_pol_sigma_r3/r4-like"/>
</dbReference>
<dbReference type="InterPro" id="IPR052704">
    <property type="entry name" value="ECF_Sigma-70_Domain"/>
</dbReference>
<gene>
    <name evidence="2" type="ORF">FEK34_05975</name>
</gene>
<dbReference type="SUPFAM" id="SSF88946">
    <property type="entry name" value="Sigma2 domain of RNA polymerase sigma factors"/>
    <property type="match status" value="1"/>
</dbReference>
<dbReference type="Gene3D" id="1.10.1740.10">
    <property type="match status" value="1"/>
</dbReference>
<dbReference type="PANTHER" id="PTHR30173:SF43">
    <property type="entry name" value="ECF RNA POLYMERASE SIGMA FACTOR SIGI-RELATED"/>
    <property type="match status" value="1"/>
</dbReference>
<name>A0A5R8NYF9_9NOCA</name>
<dbReference type="InterPro" id="IPR013325">
    <property type="entry name" value="RNA_pol_sigma_r2"/>
</dbReference>
<dbReference type="InterPro" id="IPR014284">
    <property type="entry name" value="RNA_pol_sigma-70_dom"/>
</dbReference>
<proteinExistence type="predicted"/>
<dbReference type="EMBL" id="VBUT01000002">
    <property type="protein sequence ID" value="TLF81190.1"/>
    <property type="molecule type" value="Genomic_DNA"/>
</dbReference>